<name>A0A7R9L431_9ACAR</name>
<accession>A0A7R9L431</accession>
<reference evidence="1" key="1">
    <citation type="submission" date="2020-11" db="EMBL/GenBank/DDBJ databases">
        <authorList>
            <person name="Tran Van P."/>
        </authorList>
    </citation>
    <scope>NUCLEOTIDE SEQUENCE</scope>
</reference>
<dbReference type="EMBL" id="CAJPIZ010014790">
    <property type="protein sequence ID" value="CAG2114939.1"/>
    <property type="molecule type" value="Genomic_DNA"/>
</dbReference>
<dbReference type="EMBL" id="OC869365">
    <property type="protein sequence ID" value="CAD7634509.1"/>
    <property type="molecule type" value="Genomic_DNA"/>
</dbReference>
<evidence type="ECO:0000313" key="1">
    <source>
        <dbReference type="EMBL" id="CAD7634509.1"/>
    </source>
</evidence>
<dbReference type="Gene3D" id="1.10.1200.10">
    <property type="entry name" value="ACP-like"/>
    <property type="match status" value="1"/>
</dbReference>
<dbReference type="AlphaFoldDB" id="A0A7R9L431"/>
<evidence type="ECO:0008006" key="3">
    <source>
        <dbReference type="Google" id="ProtNLM"/>
    </source>
</evidence>
<keyword evidence="2" id="KW-1185">Reference proteome</keyword>
<dbReference type="Gene3D" id="3.40.50.1820">
    <property type="entry name" value="alpha/beta hydrolase"/>
    <property type="match status" value="1"/>
</dbReference>
<gene>
    <name evidence="1" type="ORF">OSB1V03_LOCUS14905</name>
</gene>
<feature type="non-terminal residue" evidence="1">
    <location>
        <position position="427"/>
    </location>
</feature>
<evidence type="ECO:0000313" key="2">
    <source>
        <dbReference type="Proteomes" id="UP000759131"/>
    </source>
</evidence>
<proteinExistence type="predicted"/>
<protein>
    <recommendedName>
        <fullName evidence="3">Carrier domain-containing protein</fullName>
    </recommendedName>
</protein>
<sequence length="427" mass="47270">MFHALNATLMLSTVQSRVSANNRKYLLFDERESTQMTAKTGNRLVGELWLILGVDPNTTPDGLTLGEIGLESLFAIQLQREFKDKLDINVPLAHIKGLTVGMFRSYGEDNPEPIREYLIARKSGHSSILRNQFVMPTEKYLRLNEVTGGGRRAPVFFMPPLTMSFAAFGDLCRRLDRPAIGLNWTRETSQLTSVNSLAEHYRTLMETLSGGGRYDIVGYLDTIPVCVEIMMRAAGGGGAGKVVVVDANAADEHLFNDQICDNLMIEFMLKQLSIDAPTALMDCILSRVRAEPQLKAKLAVIMAHMPELTHKQLVAPDMEKVLGIMLARIRTLFENKHRKRRNISQTLRASVAAKWAKISGKLIIIKPSHAGCLPNMDDTVELALGLNAPESQQYATTGTISVENVEQSGSMATITKIILAKIYNAIK</sequence>
<dbReference type="InterPro" id="IPR029058">
    <property type="entry name" value="AB_hydrolase_fold"/>
</dbReference>
<organism evidence="1">
    <name type="scientific">Medioppia subpectinata</name>
    <dbReference type="NCBI Taxonomy" id="1979941"/>
    <lineage>
        <taxon>Eukaryota</taxon>
        <taxon>Metazoa</taxon>
        <taxon>Ecdysozoa</taxon>
        <taxon>Arthropoda</taxon>
        <taxon>Chelicerata</taxon>
        <taxon>Arachnida</taxon>
        <taxon>Acari</taxon>
        <taxon>Acariformes</taxon>
        <taxon>Sarcoptiformes</taxon>
        <taxon>Oribatida</taxon>
        <taxon>Brachypylina</taxon>
        <taxon>Oppioidea</taxon>
        <taxon>Oppiidae</taxon>
        <taxon>Medioppia</taxon>
    </lineage>
</organism>
<dbReference type="Proteomes" id="UP000759131">
    <property type="component" value="Unassembled WGS sequence"/>
</dbReference>
<dbReference type="SUPFAM" id="SSF47336">
    <property type="entry name" value="ACP-like"/>
    <property type="match status" value="1"/>
</dbReference>
<dbReference type="InterPro" id="IPR036736">
    <property type="entry name" value="ACP-like_sf"/>
</dbReference>
<dbReference type="SUPFAM" id="SSF53474">
    <property type="entry name" value="alpha/beta-Hydrolases"/>
    <property type="match status" value="1"/>
</dbReference>